<feature type="non-terminal residue" evidence="2">
    <location>
        <position position="1"/>
    </location>
</feature>
<keyword evidence="3" id="KW-1185">Reference proteome</keyword>
<feature type="transmembrane region" description="Helical" evidence="1">
    <location>
        <begin position="27"/>
        <end position="52"/>
    </location>
</feature>
<evidence type="ECO:0000313" key="2">
    <source>
        <dbReference type="EMBL" id="KAK5964187.1"/>
    </source>
</evidence>
<organism evidence="2 3">
    <name type="scientific">Trichostrongylus colubriformis</name>
    <name type="common">Black scour worm</name>
    <dbReference type="NCBI Taxonomy" id="6319"/>
    <lineage>
        <taxon>Eukaryota</taxon>
        <taxon>Metazoa</taxon>
        <taxon>Ecdysozoa</taxon>
        <taxon>Nematoda</taxon>
        <taxon>Chromadorea</taxon>
        <taxon>Rhabditida</taxon>
        <taxon>Rhabditina</taxon>
        <taxon>Rhabditomorpha</taxon>
        <taxon>Strongyloidea</taxon>
        <taxon>Trichostrongylidae</taxon>
        <taxon>Trichostrongylus</taxon>
    </lineage>
</organism>
<evidence type="ECO:0000256" key="1">
    <source>
        <dbReference type="SAM" id="Phobius"/>
    </source>
</evidence>
<keyword evidence="1" id="KW-1133">Transmembrane helix</keyword>
<dbReference type="EMBL" id="WIXE01026101">
    <property type="protein sequence ID" value="KAK5964187.1"/>
    <property type="molecule type" value="Genomic_DNA"/>
</dbReference>
<dbReference type="Proteomes" id="UP001331761">
    <property type="component" value="Unassembled WGS sequence"/>
</dbReference>
<evidence type="ECO:0008006" key="4">
    <source>
        <dbReference type="Google" id="ProtNLM"/>
    </source>
</evidence>
<proteinExistence type="predicted"/>
<reference evidence="2 3" key="1">
    <citation type="submission" date="2019-10" db="EMBL/GenBank/DDBJ databases">
        <title>Assembly and Annotation for the nematode Trichostrongylus colubriformis.</title>
        <authorList>
            <person name="Martin J."/>
        </authorList>
    </citation>
    <scope>NUCLEOTIDE SEQUENCE [LARGE SCALE GENOMIC DNA]</scope>
    <source>
        <strain evidence="2">G859</strain>
        <tissue evidence="2">Whole worm</tissue>
    </source>
</reference>
<feature type="transmembrane region" description="Helical" evidence="1">
    <location>
        <begin position="72"/>
        <end position="96"/>
    </location>
</feature>
<comment type="caution">
    <text evidence="2">The sequence shown here is derived from an EMBL/GenBank/DDBJ whole genome shotgun (WGS) entry which is preliminary data.</text>
</comment>
<keyword evidence="1" id="KW-0812">Transmembrane</keyword>
<feature type="non-terminal residue" evidence="2">
    <location>
        <position position="127"/>
    </location>
</feature>
<dbReference type="InterPro" id="IPR019424">
    <property type="entry name" value="7TM_GPCR_Srsx"/>
</dbReference>
<gene>
    <name evidence="2" type="ORF">GCK32_020889</name>
</gene>
<protein>
    <recommendedName>
        <fullName evidence="4">G-protein coupled receptors family 1 profile domain-containing protein</fullName>
    </recommendedName>
</protein>
<dbReference type="AlphaFoldDB" id="A0AAN8ICS8"/>
<evidence type="ECO:0000313" key="3">
    <source>
        <dbReference type="Proteomes" id="UP001331761"/>
    </source>
</evidence>
<sequence length="127" mass="14400">GILSLVVAFDRILAVTIPIKYISFDNYYNFVIIATPCITVSIPTMVNFVLTMNDQSVVSALCLTHEAVYPGFHQYILIMRMVCIISSGGIYVYIVLRLKQHLAKHEKACYRMDTVQLRSIRHSTVTV</sequence>
<keyword evidence="1" id="KW-0472">Membrane</keyword>
<name>A0AAN8ICS8_TRICO</name>
<accession>A0AAN8ICS8</accession>
<dbReference type="Pfam" id="PF10320">
    <property type="entry name" value="7TM_GPCR_Srsx"/>
    <property type="match status" value="1"/>
</dbReference>